<evidence type="ECO:0000313" key="13">
    <source>
        <dbReference type="EMBL" id="NXU57220.1"/>
    </source>
</evidence>
<dbReference type="InterPro" id="IPR027417">
    <property type="entry name" value="P-loop_NTPase"/>
</dbReference>
<gene>
    <name evidence="13" type="primary">Myo1c_1</name>
    <name evidence="13" type="ORF">TURVEL_R10214</name>
</gene>
<dbReference type="GO" id="GO:0005737">
    <property type="term" value="C:cytoplasm"/>
    <property type="evidence" value="ECO:0007669"/>
    <property type="project" value="UniProtKB-SubCell"/>
</dbReference>
<dbReference type="GO" id="GO:0005902">
    <property type="term" value="C:microvillus"/>
    <property type="evidence" value="ECO:0007669"/>
    <property type="project" value="TreeGrafter"/>
</dbReference>
<accession>A0A7L3LW62</accession>
<dbReference type="Gene3D" id="3.40.850.10">
    <property type="entry name" value="Kinesin motor domain"/>
    <property type="match status" value="1"/>
</dbReference>
<evidence type="ECO:0000256" key="3">
    <source>
        <dbReference type="ARBA" id="ARBA00022490"/>
    </source>
</evidence>
<dbReference type="PROSITE" id="PS51456">
    <property type="entry name" value="MYOSIN_MOTOR"/>
    <property type="match status" value="1"/>
</dbReference>
<dbReference type="Proteomes" id="UP000582182">
    <property type="component" value="Unassembled WGS sequence"/>
</dbReference>
<comment type="similarity">
    <text evidence="11">Belongs to the TRAFAC class myosin-kinesin ATPase superfamily. Myosin family.</text>
</comment>
<dbReference type="InterPro" id="IPR036961">
    <property type="entry name" value="Kinesin_motor_dom_sf"/>
</dbReference>
<keyword evidence="4" id="KW-0677">Repeat</keyword>
<evidence type="ECO:0000256" key="9">
    <source>
        <dbReference type="ARBA" id="ARBA00023175"/>
    </source>
</evidence>
<dbReference type="Pfam" id="PF00063">
    <property type="entry name" value="Myosin_head"/>
    <property type="match status" value="1"/>
</dbReference>
<dbReference type="GO" id="GO:0007015">
    <property type="term" value="P:actin filament organization"/>
    <property type="evidence" value="ECO:0007669"/>
    <property type="project" value="TreeGrafter"/>
</dbReference>
<dbReference type="PROSITE" id="PS50096">
    <property type="entry name" value="IQ"/>
    <property type="match status" value="2"/>
</dbReference>
<feature type="non-terminal residue" evidence="13">
    <location>
        <position position="292"/>
    </location>
</feature>
<evidence type="ECO:0000256" key="11">
    <source>
        <dbReference type="PROSITE-ProRule" id="PRU00782"/>
    </source>
</evidence>
<evidence type="ECO:0000256" key="7">
    <source>
        <dbReference type="ARBA" id="ARBA00022990"/>
    </source>
</evidence>
<dbReference type="GO" id="GO:0005524">
    <property type="term" value="F:ATP binding"/>
    <property type="evidence" value="ECO:0007669"/>
    <property type="project" value="UniProtKB-KW"/>
</dbReference>
<keyword evidence="8 11" id="KW-0518">Myosin</keyword>
<dbReference type="InterPro" id="IPR000048">
    <property type="entry name" value="IQ_motif_EF-hand-BS"/>
</dbReference>
<comment type="caution">
    <text evidence="11">Lacks conserved residue(s) required for the propagation of feature annotation.</text>
</comment>
<evidence type="ECO:0000313" key="14">
    <source>
        <dbReference type="Proteomes" id="UP000582182"/>
    </source>
</evidence>
<feature type="domain" description="Myosin motor" evidence="12">
    <location>
        <begin position="1"/>
        <end position="174"/>
    </location>
</feature>
<dbReference type="Pfam" id="PF00612">
    <property type="entry name" value="IQ"/>
    <property type="match status" value="2"/>
</dbReference>
<dbReference type="PANTHER" id="PTHR13140:SF255">
    <property type="entry name" value="UNCONVENTIONAL MYOSIN-IC"/>
    <property type="match status" value="1"/>
</dbReference>
<feature type="non-terminal residue" evidence="13">
    <location>
        <position position="1"/>
    </location>
</feature>
<evidence type="ECO:0000256" key="1">
    <source>
        <dbReference type="ARBA" id="ARBA00004289"/>
    </source>
</evidence>
<keyword evidence="3" id="KW-0963">Cytoplasm</keyword>
<keyword evidence="14" id="KW-1185">Reference proteome</keyword>
<dbReference type="GO" id="GO:0051015">
    <property type="term" value="F:actin filament binding"/>
    <property type="evidence" value="ECO:0007669"/>
    <property type="project" value="TreeGrafter"/>
</dbReference>
<evidence type="ECO:0000256" key="10">
    <source>
        <dbReference type="ARBA" id="ARBA00023203"/>
    </source>
</evidence>
<evidence type="ECO:0000256" key="6">
    <source>
        <dbReference type="ARBA" id="ARBA00022840"/>
    </source>
</evidence>
<comment type="caution">
    <text evidence="13">The sequence shown here is derived from an EMBL/GenBank/DDBJ whole genome shotgun (WGS) entry which is preliminary data.</text>
</comment>
<evidence type="ECO:0000256" key="4">
    <source>
        <dbReference type="ARBA" id="ARBA00022737"/>
    </source>
</evidence>
<proteinExistence type="inferred from homology"/>
<evidence type="ECO:0000256" key="2">
    <source>
        <dbReference type="ARBA" id="ARBA00004496"/>
    </source>
</evidence>
<dbReference type="GO" id="GO:0000146">
    <property type="term" value="F:microfilament motor activity"/>
    <property type="evidence" value="ECO:0007669"/>
    <property type="project" value="TreeGrafter"/>
</dbReference>
<name>A0A7L3LW62_9CHAR</name>
<keyword evidence="6" id="KW-0067">ATP-binding</keyword>
<reference evidence="13 14" key="1">
    <citation type="submission" date="2019-09" db="EMBL/GenBank/DDBJ databases">
        <title>Bird 10,000 Genomes (B10K) Project - Family phase.</title>
        <authorList>
            <person name="Zhang G."/>
        </authorList>
    </citation>
    <scope>NUCLEOTIDE SEQUENCE [LARGE SCALE GENOMIC DNA]</scope>
    <source>
        <strain evidence="13">B10K-DU-029-46</strain>
    </source>
</reference>
<protein>
    <submittedName>
        <fullName evidence="13">MYO1C protein</fullName>
    </submittedName>
</protein>
<keyword evidence="7" id="KW-0007">Acetylation</keyword>
<dbReference type="PANTHER" id="PTHR13140">
    <property type="entry name" value="MYOSIN"/>
    <property type="match status" value="1"/>
</dbReference>
<feature type="region of interest" description="Actin-binding" evidence="11">
    <location>
        <begin position="48"/>
        <end position="70"/>
    </location>
</feature>
<dbReference type="OrthoDB" id="6108017at2759"/>
<dbReference type="SMART" id="SM00242">
    <property type="entry name" value="MYSc"/>
    <property type="match status" value="1"/>
</dbReference>
<dbReference type="GO" id="GO:0030048">
    <property type="term" value="P:actin filament-based movement"/>
    <property type="evidence" value="ECO:0007669"/>
    <property type="project" value="TreeGrafter"/>
</dbReference>
<dbReference type="AlphaFoldDB" id="A0A7L3LW62"/>
<dbReference type="InterPro" id="IPR001609">
    <property type="entry name" value="Myosin_head_motor_dom-like"/>
</dbReference>
<comment type="subcellular location">
    <subcellularLocation>
        <location evidence="1">Cell projection</location>
        <location evidence="1">Stereocilium membrane</location>
    </subcellularLocation>
    <subcellularLocation>
        <location evidence="2">Cytoplasm</location>
    </subcellularLocation>
</comment>
<dbReference type="SMART" id="SM00015">
    <property type="entry name" value="IQ"/>
    <property type="match status" value="2"/>
</dbReference>
<dbReference type="Gene3D" id="1.20.58.530">
    <property type="match status" value="1"/>
</dbReference>
<keyword evidence="10 11" id="KW-0009">Actin-binding</keyword>
<evidence type="ECO:0000259" key="12">
    <source>
        <dbReference type="PROSITE" id="PS51456"/>
    </source>
</evidence>
<sequence length="292" mass="34901">KNNDLLFRNLKETMCNSENPIINQCFDRTELTDKKRPETAATQFKNSLSKLMEILMSKEPSYIRCMKPNDAKQADRFDEVLIRHQVKYLGLMENLRVRRAGFAYRRKYEVFLQRAGSKLLHSISTKFCISISRTKIFIRFPKTLFATEDALEVRKQSLATKMQATWRGFYHRKKFLHMKHSAIAIQSWWRGTLGRRKAAKRKWAVQTVRRFIKGFIYRNHPRCPENEYFLDYIRFSFLMNLKRNLPKNVLDKSWPTPPPSLCEASQLLRQLCMQNMVWTYCKRISPEWKQQV</sequence>
<dbReference type="GO" id="GO:0016459">
    <property type="term" value="C:myosin complex"/>
    <property type="evidence" value="ECO:0007669"/>
    <property type="project" value="UniProtKB-KW"/>
</dbReference>
<dbReference type="SUPFAM" id="SSF52540">
    <property type="entry name" value="P-loop containing nucleoside triphosphate hydrolases"/>
    <property type="match status" value="1"/>
</dbReference>
<evidence type="ECO:0000256" key="5">
    <source>
        <dbReference type="ARBA" id="ARBA00022741"/>
    </source>
</evidence>
<keyword evidence="5" id="KW-0547">Nucleotide-binding</keyword>
<dbReference type="EMBL" id="VZTY01028715">
    <property type="protein sequence ID" value="NXU57220.1"/>
    <property type="molecule type" value="Genomic_DNA"/>
</dbReference>
<dbReference type="Gene3D" id="1.20.5.190">
    <property type="match status" value="1"/>
</dbReference>
<dbReference type="GO" id="GO:0060171">
    <property type="term" value="C:stereocilium membrane"/>
    <property type="evidence" value="ECO:0007669"/>
    <property type="project" value="UniProtKB-SubCell"/>
</dbReference>
<organism evidence="13 14">
    <name type="scientific">Turnix velox</name>
    <name type="common">Little buttonquail</name>
    <dbReference type="NCBI Taxonomy" id="2529409"/>
    <lineage>
        <taxon>Eukaryota</taxon>
        <taxon>Metazoa</taxon>
        <taxon>Chordata</taxon>
        <taxon>Craniata</taxon>
        <taxon>Vertebrata</taxon>
        <taxon>Euteleostomi</taxon>
        <taxon>Archelosauria</taxon>
        <taxon>Archosauria</taxon>
        <taxon>Dinosauria</taxon>
        <taxon>Saurischia</taxon>
        <taxon>Theropoda</taxon>
        <taxon>Coelurosauria</taxon>
        <taxon>Aves</taxon>
        <taxon>Neognathae</taxon>
        <taxon>Neoaves</taxon>
        <taxon>Charadriiformes</taxon>
        <taxon>Turnicidae</taxon>
        <taxon>Turnix</taxon>
    </lineage>
</organism>
<evidence type="ECO:0000256" key="8">
    <source>
        <dbReference type="ARBA" id="ARBA00023123"/>
    </source>
</evidence>
<dbReference type="GO" id="GO:0006897">
    <property type="term" value="P:endocytosis"/>
    <property type="evidence" value="ECO:0007669"/>
    <property type="project" value="TreeGrafter"/>
</dbReference>
<keyword evidence="9" id="KW-0505">Motor protein</keyword>